<dbReference type="InParanoid" id="E9G2P2"/>
<dbReference type="Proteomes" id="UP000000305">
    <property type="component" value="Unassembled WGS sequence"/>
</dbReference>
<accession>E9G2P2</accession>
<dbReference type="PhylomeDB" id="E9G2P2"/>
<dbReference type="PRINTS" id="PR00947">
    <property type="entry name" value="CUTICLE"/>
</dbReference>
<evidence type="ECO:0000256" key="1">
    <source>
        <dbReference type="ARBA" id="ARBA00022460"/>
    </source>
</evidence>
<dbReference type="InterPro" id="IPR031311">
    <property type="entry name" value="CHIT_BIND_RR_consensus"/>
</dbReference>
<dbReference type="PANTHER" id="PTHR12236:SF79">
    <property type="entry name" value="CUTICULAR PROTEIN 50CB-RELATED"/>
    <property type="match status" value="1"/>
</dbReference>
<dbReference type="InterPro" id="IPR051217">
    <property type="entry name" value="Insect_Cuticle_Struc_Prot"/>
</dbReference>
<feature type="chain" id="PRO_5012022717" description="Cuticle protein" evidence="3">
    <location>
        <begin position="16"/>
        <end position="221"/>
    </location>
</feature>
<dbReference type="AlphaFoldDB" id="E9G2P2"/>
<dbReference type="OrthoDB" id="6392187at2759"/>
<dbReference type="GO" id="GO:0042302">
    <property type="term" value="F:structural constituent of cuticle"/>
    <property type="evidence" value="ECO:0007669"/>
    <property type="project" value="UniProtKB-UniRule"/>
</dbReference>
<dbReference type="PROSITE" id="PS00233">
    <property type="entry name" value="CHIT_BIND_RR_1"/>
    <property type="match status" value="1"/>
</dbReference>
<dbReference type="FunCoup" id="E9G2P2">
    <property type="interactions" value="158"/>
</dbReference>
<keyword evidence="3" id="KW-0732">Signal</keyword>
<keyword evidence="5" id="KW-1185">Reference proteome</keyword>
<dbReference type="PANTHER" id="PTHR12236">
    <property type="entry name" value="STRUCTURAL CONTITUENT OF CUTICLE"/>
    <property type="match status" value="1"/>
</dbReference>
<dbReference type="Pfam" id="PF00379">
    <property type="entry name" value="Chitin_bind_4"/>
    <property type="match status" value="1"/>
</dbReference>
<evidence type="ECO:0000256" key="3">
    <source>
        <dbReference type="SAM" id="SignalP"/>
    </source>
</evidence>
<gene>
    <name evidence="4" type="ORF">DAPPUDRAFT_313063</name>
</gene>
<feature type="signal peptide" evidence="3">
    <location>
        <begin position="1"/>
        <end position="15"/>
    </location>
</feature>
<sequence length="221" mass="24737">MKIFLFAAFLAVAAAGGSYHQKYPAAYNTEYKQESNYEKSYDAPKSYHYGYDVNDDYTYNNYNHQESSDDKGYVTGSYSVYLPDGRTQTVTYKADDYSGYVADVKYTGEAKYPEYKAAAPAYQTATYSAPTYPVEYKAAAPYSKPAPSYAVAPSYPKPTYPVPSYKPEYSAPAPAYKKQTYSAPVYKPEYTAPAPAYKMEYTPPSYSAPAPYKKEYSTGAY</sequence>
<evidence type="ECO:0000313" key="5">
    <source>
        <dbReference type="Proteomes" id="UP000000305"/>
    </source>
</evidence>
<dbReference type="PROSITE" id="PS51155">
    <property type="entry name" value="CHIT_BIND_RR_2"/>
    <property type="match status" value="1"/>
</dbReference>
<dbReference type="GO" id="GO:0031012">
    <property type="term" value="C:extracellular matrix"/>
    <property type="evidence" value="ECO:0000318"/>
    <property type="project" value="GO_Central"/>
</dbReference>
<dbReference type="InterPro" id="IPR000618">
    <property type="entry name" value="Insect_cuticle"/>
</dbReference>
<organism evidence="4 5">
    <name type="scientific">Daphnia pulex</name>
    <name type="common">Water flea</name>
    <dbReference type="NCBI Taxonomy" id="6669"/>
    <lineage>
        <taxon>Eukaryota</taxon>
        <taxon>Metazoa</taxon>
        <taxon>Ecdysozoa</taxon>
        <taxon>Arthropoda</taxon>
        <taxon>Crustacea</taxon>
        <taxon>Branchiopoda</taxon>
        <taxon>Diplostraca</taxon>
        <taxon>Cladocera</taxon>
        <taxon>Anomopoda</taxon>
        <taxon>Daphniidae</taxon>
        <taxon>Daphnia</taxon>
    </lineage>
</organism>
<evidence type="ECO:0000256" key="2">
    <source>
        <dbReference type="PROSITE-ProRule" id="PRU00497"/>
    </source>
</evidence>
<evidence type="ECO:0000313" key="4">
    <source>
        <dbReference type="EMBL" id="EFX86083.1"/>
    </source>
</evidence>
<keyword evidence="1 2" id="KW-0193">Cuticle</keyword>
<protein>
    <recommendedName>
        <fullName evidence="6">Cuticle protein</fullName>
    </recommendedName>
</protein>
<reference evidence="4 5" key="1">
    <citation type="journal article" date="2011" name="Science">
        <title>The ecoresponsive genome of Daphnia pulex.</title>
        <authorList>
            <person name="Colbourne J.K."/>
            <person name="Pfrender M.E."/>
            <person name="Gilbert D."/>
            <person name="Thomas W.K."/>
            <person name="Tucker A."/>
            <person name="Oakley T.H."/>
            <person name="Tokishita S."/>
            <person name="Aerts A."/>
            <person name="Arnold G.J."/>
            <person name="Basu M.K."/>
            <person name="Bauer D.J."/>
            <person name="Caceres C.E."/>
            <person name="Carmel L."/>
            <person name="Casola C."/>
            <person name="Choi J.H."/>
            <person name="Detter J.C."/>
            <person name="Dong Q."/>
            <person name="Dusheyko S."/>
            <person name="Eads B.D."/>
            <person name="Frohlich T."/>
            <person name="Geiler-Samerotte K.A."/>
            <person name="Gerlach D."/>
            <person name="Hatcher P."/>
            <person name="Jogdeo S."/>
            <person name="Krijgsveld J."/>
            <person name="Kriventseva E.V."/>
            <person name="Kultz D."/>
            <person name="Laforsch C."/>
            <person name="Lindquist E."/>
            <person name="Lopez J."/>
            <person name="Manak J.R."/>
            <person name="Muller J."/>
            <person name="Pangilinan J."/>
            <person name="Patwardhan R.P."/>
            <person name="Pitluck S."/>
            <person name="Pritham E.J."/>
            <person name="Rechtsteiner A."/>
            <person name="Rho M."/>
            <person name="Rogozin I.B."/>
            <person name="Sakarya O."/>
            <person name="Salamov A."/>
            <person name="Schaack S."/>
            <person name="Shapiro H."/>
            <person name="Shiga Y."/>
            <person name="Skalitzky C."/>
            <person name="Smith Z."/>
            <person name="Souvorov A."/>
            <person name="Sung W."/>
            <person name="Tang Z."/>
            <person name="Tsuchiya D."/>
            <person name="Tu H."/>
            <person name="Vos H."/>
            <person name="Wang M."/>
            <person name="Wolf Y.I."/>
            <person name="Yamagata H."/>
            <person name="Yamada T."/>
            <person name="Ye Y."/>
            <person name="Shaw J.R."/>
            <person name="Andrews J."/>
            <person name="Crease T.J."/>
            <person name="Tang H."/>
            <person name="Lucas S.M."/>
            <person name="Robertson H.M."/>
            <person name="Bork P."/>
            <person name="Koonin E.V."/>
            <person name="Zdobnov E.M."/>
            <person name="Grigoriev I.V."/>
            <person name="Lynch M."/>
            <person name="Boore J.L."/>
        </authorList>
    </citation>
    <scope>NUCLEOTIDE SEQUENCE [LARGE SCALE GENOMIC DNA]</scope>
</reference>
<dbReference type="KEGG" id="dpx:DAPPUDRAFT_313063"/>
<evidence type="ECO:0008006" key="6">
    <source>
        <dbReference type="Google" id="ProtNLM"/>
    </source>
</evidence>
<proteinExistence type="predicted"/>
<dbReference type="HOGENOM" id="CLU_075165_4_0_1"/>
<dbReference type="EMBL" id="GL732530">
    <property type="protein sequence ID" value="EFX86083.1"/>
    <property type="molecule type" value="Genomic_DNA"/>
</dbReference>
<name>E9G2P2_DAPPU</name>